<evidence type="ECO:0000313" key="1">
    <source>
        <dbReference type="EMBL" id="QTN00599.1"/>
    </source>
</evidence>
<dbReference type="Proteomes" id="UP000665043">
    <property type="component" value="Chromosome"/>
</dbReference>
<reference evidence="1 2" key="1">
    <citation type="submission" date="2019-12" db="EMBL/GenBank/DDBJ databases">
        <title>The whole genome sequencing of a strain isolated from a Mars analog, Dalangtan Playa.</title>
        <authorList>
            <person name="Huang T."/>
        </authorList>
    </citation>
    <scope>NUCLEOTIDE SEQUENCE [LARGE SCALE GENOMIC DNA]</scope>
    <source>
        <strain evidence="1 2">DP4-553-S</strain>
    </source>
</reference>
<evidence type="ECO:0000313" key="2">
    <source>
        <dbReference type="Proteomes" id="UP000665043"/>
    </source>
</evidence>
<name>A0ABX7VVM9_9BACI</name>
<sequence>MHIVEPDGYSLLEAKLIYNDEKQLYKTSMGYGIAKGNKEKDEEEKDKKEQVNFIYGPYEGRKGFRATIEPRKEDFNLEEYAANTGSDRMELTEVKGHQLAIKEIILNK</sequence>
<keyword evidence="2" id="KW-1185">Reference proteome</keyword>
<organism evidence="1 2">
    <name type="scientific">Sediminibacillus dalangtanensis</name>
    <dbReference type="NCBI Taxonomy" id="2729421"/>
    <lineage>
        <taxon>Bacteria</taxon>
        <taxon>Bacillati</taxon>
        <taxon>Bacillota</taxon>
        <taxon>Bacilli</taxon>
        <taxon>Bacillales</taxon>
        <taxon>Bacillaceae</taxon>
        <taxon>Sediminibacillus</taxon>
    </lineage>
</organism>
<dbReference type="EMBL" id="CP046956">
    <property type="protein sequence ID" value="QTN00599.1"/>
    <property type="molecule type" value="Genomic_DNA"/>
</dbReference>
<dbReference type="RefSeq" id="WP_209365732.1">
    <property type="nucleotide sequence ID" value="NZ_CP046956.1"/>
</dbReference>
<accession>A0ABX7VVM9</accession>
<proteinExistence type="predicted"/>
<gene>
    <name evidence="1" type="ORF">ERJ70_15640</name>
</gene>
<protein>
    <submittedName>
        <fullName evidence="1">Uncharacterized protein</fullName>
    </submittedName>
</protein>